<name>A0ABS2HD72_9VIBR</name>
<proteinExistence type="inferred from homology"/>
<keyword evidence="4" id="KW-0862">Zinc</keyword>
<organism evidence="7 8">
    <name type="scientific">Vibrio ulleungensis</name>
    <dbReference type="NCBI Taxonomy" id="2807619"/>
    <lineage>
        <taxon>Bacteria</taxon>
        <taxon>Pseudomonadati</taxon>
        <taxon>Pseudomonadota</taxon>
        <taxon>Gammaproteobacteria</taxon>
        <taxon>Vibrionales</taxon>
        <taxon>Vibrionaceae</taxon>
        <taxon>Vibrio</taxon>
    </lineage>
</organism>
<comment type="similarity">
    <text evidence="5">Belongs to the peptidase M42 family.</text>
</comment>
<reference evidence="7 8" key="1">
    <citation type="submission" date="2021-02" db="EMBL/GenBank/DDBJ databases">
        <authorList>
            <person name="Park J.-S."/>
        </authorList>
    </citation>
    <scope>NUCLEOTIDE SEQUENCE [LARGE SCALE GENOMIC DNA]</scope>
    <source>
        <strain evidence="7 8">188UL20-2</strain>
    </source>
</reference>
<dbReference type="Gene3D" id="3.40.630.10">
    <property type="entry name" value="Zn peptidases"/>
    <property type="match status" value="1"/>
</dbReference>
<evidence type="ECO:0000313" key="7">
    <source>
        <dbReference type="EMBL" id="MBM7035540.1"/>
    </source>
</evidence>
<evidence type="ECO:0000256" key="1">
    <source>
        <dbReference type="ARBA" id="ARBA00001947"/>
    </source>
</evidence>
<dbReference type="Gene3D" id="3.30.70.360">
    <property type="match status" value="1"/>
</dbReference>
<dbReference type="PANTHER" id="PTHR42994">
    <property type="entry name" value="PEPTIDASE T"/>
    <property type="match status" value="1"/>
</dbReference>
<gene>
    <name evidence="7" type="ORF">JQC93_03890</name>
</gene>
<dbReference type="InterPro" id="IPR011650">
    <property type="entry name" value="Peptidase_M20_dimer"/>
</dbReference>
<dbReference type="NCBIfam" id="TIGR01883">
    <property type="entry name" value="PepT-like"/>
    <property type="match status" value="1"/>
</dbReference>
<keyword evidence="8" id="KW-1185">Reference proteome</keyword>
<dbReference type="Proteomes" id="UP000809621">
    <property type="component" value="Unassembled WGS sequence"/>
</dbReference>
<evidence type="ECO:0000256" key="5">
    <source>
        <dbReference type="PIRNR" id="PIRNR001123"/>
    </source>
</evidence>
<evidence type="ECO:0000313" key="8">
    <source>
        <dbReference type="Proteomes" id="UP000809621"/>
    </source>
</evidence>
<comment type="caution">
    <text evidence="7">The sequence shown here is derived from an EMBL/GenBank/DDBJ whole genome shotgun (WGS) entry which is preliminary data.</text>
</comment>
<feature type="domain" description="Peptidase M20 dimerisation" evidence="6">
    <location>
        <begin position="177"/>
        <end position="271"/>
    </location>
</feature>
<evidence type="ECO:0000256" key="4">
    <source>
        <dbReference type="ARBA" id="ARBA00022833"/>
    </source>
</evidence>
<keyword evidence="3" id="KW-0378">Hydrolase</keyword>
<dbReference type="SUPFAM" id="SSF55031">
    <property type="entry name" value="Bacterial exopeptidase dimerisation domain"/>
    <property type="match status" value="1"/>
</dbReference>
<dbReference type="Pfam" id="PF07687">
    <property type="entry name" value="M20_dimer"/>
    <property type="match status" value="1"/>
</dbReference>
<accession>A0ABS2HD72</accession>
<dbReference type="PANTHER" id="PTHR42994:SF2">
    <property type="entry name" value="PEPTIDASE"/>
    <property type="match status" value="1"/>
</dbReference>
<protein>
    <submittedName>
        <fullName evidence="7">M20/M25/M40 family metallo-hydrolase</fullName>
    </submittedName>
</protein>
<dbReference type="InterPro" id="IPR002933">
    <property type="entry name" value="Peptidase_M20"/>
</dbReference>
<evidence type="ECO:0000256" key="2">
    <source>
        <dbReference type="ARBA" id="ARBA00022723"/>
    </source>
</evidence>
<dbReference type="PIRSF" id="PIRSF001123">
    <property type="entry name" value="PepA_GA"/>
    <property type="match status" value="1"/>
</dbReference>
<dbReference type="InterPro" id="IPR008007">
    <property type="entry name" value="Peptidase_M42"/>
</dbReference>
<comment type="cofactor">
    <cofactor evidence="1">
        <name>Zn(2+)</name>
        <dbReference type="ChEBI" id="CHEBI:29105"/>
    </cofactor>
</comment>
<keyword evidence="2" id="KW-0479">Metal-binding</keyword>
<dbReference type="InterPro" id="IPR036264">
    <property type="entry name" value="Bact_exopeptidase_dim_dom"/>
</dbReference>
<evidence type="ECO:0000256" key="3">
    <source>
        <dbReference type="ARBA" id="ARBA00022801"/>
    </source>
</evidence>
<sequence length="369" mass="39348">MISINRDRLVDHFISLVKIDSESGNELAIASTLDKELTALGFEVTALPVPSDISNGFNIYAKLAGKLDGSVVVSAHMDTVAPGQSIEPIIEDGIIRSKGNTILGGDDKSGIAAIMEAVRILQANNLEHQTLELAFTVYEEGGLHGSKHYDMSKIESQQAIVLDSGGPIGTIITTAPGQQNLKVTITGKPAHAGLAPETGINALTVAADAIAQMNLSRIDEETTANIGVVRGGEATNVVMPSLYIEAEARSLNDQKLAEQVDHMVATFEKAASCHGAEIDIESSRSYNAFRIEHNHPFIQKLMKSFTALDIEPLLASTGGGSDANIFNEKGLVTANLSTGMAKVHTTEEYIAIDDMEKITQFLTSYLSKS</sequence>
<dbReference type="SUPFAM" id="SSF53187">
    <property type="entry name" value="Zn-dependent exopeptidases"/>
    <property type="match status" value="1"/>
</dbReference>
<dbReference type="EMBL" id="JAFEUM010000001">
    <property type="protein sequence ID" value="MBM7035540.1"/>
    <property type="molecule type" value="Genomic_DNA"/>
</dbReference>
<dbReference type="Pfam" id="PF01546">
    <property type="entry name" value="Peptidase_M20"/>
    <property type="match status" value="1"/>
</dbReference>
<dbReference type="InterPro" id="IPR010162">
    <property type="entry name" value="PepT-like"/>
</dbReference>
<dbReference type="RefSeq" id="WP_205157133.1">
    <property type="nucleotide sequence ID" value="NZ_JAFEUM010000001.1"/>
</dbReference>
<evidence type="ECO:0000259" key="6">
    <source>
        <dbReference type="Pfam" id="PF07687"/>
    </source>
</evidence>